<accession>A0A919IME1</accession>
<feature type="transmembrane region" description="Helical" evidence="1">
    <location>
        <begin position="27"/>
        <end position="48"/>
    </location>
</feature>
<name>A0A919IME1_9ACTN</name>
<keyword evidence="3" id="KW-1185">Reference proteome</keyword>
<comment type="caution">
    <text evidence="2">The sequence shown here is derived from an EMBL/GenBank/DDBJ whole genome shotgun (WGS) entry which is preliminary data.</text>
</comment>
<evidence type="ECO:0000313" key="3">
    <source>
        <dbReference type="Proteomes" id="UP000619479"/>
    </source>
</evidence>
<protein>
    <submittedName>
        <fullName evidence="2">Uncharacterized protein</fullName>
    </submittedName>
</protein>
<keyword evidence="1" id="KW-0812">Transmembrane</keyword>
<dbReference type="RefSeq" id="WP_203744914.1">
    <property type="nucleotide sequence ID" value="NZ_BAAAUC010000004.1"/>
</dbReference>
<gene>
    <name evidence="2" type="ORF">Acy02nite_52120</name>
</gene>
<sequence length="74" mass="8215">MRRRTIAERRAAAAYEVLRGRPVRPDYGYLVVLPLLAAAGGALIAWGIESMVLRRRATPEPETATQRRLEPVSA</sequence>
<dbReference type="AlphaFoldDB" id="A0A919IME1"/>
<keyword evidence="1" id="KW-0472">Membrane</keyword>
<organism evidence="2 3">
    <name type="scientific">Actinoplanes cyaneus</name>
    <dbReference type="NCBI Taxonomy" id="52696"/>
    <lineage>
        <taxon>Bacteria</taxon>
        <taxon>Bacillati</taxon>
        <taxon>Actinomycetota</taxon>
        <taxon>Actinomycetes</taxon>
        <taxon>Micromonosporales</taxon>
        <taxon>Micromonosporaceae</taxon>
        <taxon>Actinoplanes</taxon>
    </lineage>
</organism>
<proteinExistence type="predicted"/>
<keyword evidence="1" id="KW-1133">Transmembrane helix</keyword>
<reference evidence="2" key="1">
    <citation type="submission" date="2021-01" db="EMBL/GenBank/DDBJ databases">
        <title>Whole genome shotgun sequence of Actinoplanes cyaneus NBRC 14990.</title>
        <authorList>
            <person name="Komaki H."/>
            <person name="Tamura T."/>
        </authorList>
    </citation>
    <scope>NUCLEOTIDE SEQUENCE</scope>
    <source>
        <strain evidence="2">NBRC 14990</strain>
    </source>
</reference>
<evidence type="ECO:0000313" key="2">
    <source>
        <dbReference type="EMBL" id="GID67331.1"/>
    </source>
</evidence>
<dbReference type="Proteomes" id="UP000619479">
    <property type="component" value="Unassembled WGS sequence"/>
</dbReference>
<dbReference type="EMBL" id="BOMH01000038">
    <property type="protein sequence ID" value="GID67331.1"/>
    <property type="molecule type" value="Genomic_DNA"/>
</dbReference>
<evidence type="ECO:0000256" key="1">
    <source>
        <dbReference type="SAM" id="Phobius"/>
    </source>
</evidence>